<proteinExistence type="predicted"/>
<accession>A0A1N6IMN4</accession>
<gene>
    <name evidence="1" type="ORF">SAMN05444165_2297</name>
</gene>
<evidence type="ECO:0000313" key="2">
    <source>
        <dbReference type="Proteomes" id="UP000185151"/>
    </source>
</evidence>
<dbReference type="AlphaFoldDB" id="A0A1N6IMN4"/>
<evidence type="ECO:0000313" key="1">
    <source>
        <dbReference type="EMBL" id="SIO33205.1"/>
    </source>
</evidence>
<protein>
    <submittedName>
        <fullName evidence="1">Uncharacterized protein</fullName>
    </submittedName>
</protein>
<keyword evidence="2" id="KW-1185">Reference proteome</keyword>
<dbReference type="EMBL" id="FSRU01000001">
    <property type="protein sequence ID" value="SIO33205.1"/>
    <property type="molecule type" value="Genomic_DNA"/>
</dbReference>
<name>A0A1N6IMN4_9BURK</name>
<organism evidence="1 2">
    <name type="scientific">Paraburkholderia phenazinium</name>
    <dbReference type="NCBI Taxonomy" id="60549"/>
    <lineage>
        <taxon>Bacteria</taxon>
        <taxon>Pseudomonadati</taxon>
        <taxon>Pseudomonadota</taxon>
        <taxon>Betaproteobacteria</taxon>
        <taxon>Burkholderiales</taxon>
        <taxon>Burkholderiaceae</taxon>
        <taxon>Paraburkholderia</taxon>
    </lineage>
</organism>
<reference evidence="1 2" key="1">
    <citation type="submission" date="2016-11" db="EMBL/GenBank/DDBJ databases">
        <authorList>
            <person name="Jaros S."/>
            <person name="Januszkiewicz K."/>
            <person name="Wedrychowicz H."/>
        </authorList>
    </citation>
    <scope>NUCLEOTIDE SEQUENCE [LARGE SCALE GENOMIC DNA]</scope>
    <source>
        <strain evidence="1 2">GAS95</strain>
    </source>
</reference>
<dbReference type="Proteomes" id="UP000185151">
    <property type="component" value="Unassembled WGS sequence"/>
</dbReference>
<sequence length="52" mass="5900">MMMRHSKWKLRQYTALQQTLPGAVGLDQAMVMTSFLPHAAAYLRKVSMDGEC</sequence>